<dbReference type="SMART" id="SM00055">
    <property type="entry name" value="FCH"/>
    <property type="match status" value="1"/>
</dbReference>
<feature type="compositionally biased region" description="Low complexity" evidence="8">
    <location>
        <begin position="758"/>
        <end position="770"/>
    </location>
</feature>
<dbReference type="CDD" id="cd00174">
    <property type="entry name" value="SH3"/>
    <property type="match status" value="1"/>
</dbReference>
<dbReference type="InterPro" id="IPR001060">
    <property type="entry name" value="FCH_dom"/>
</dbReference>
<dbReference type="SMART" id="SM00326">
    <property type="entry name" value="SH3"/>
    <property type="match status" value="1"/>
</dbReference>
<proteinExistence type="predicted"/>
<feature type="compositionally biased region" description="Low complexity" evidence="8">
    <location>
        <begin position="831"/>
        <end position="864"/>
    </location>
</feature>
<dbReference type="PROSITE" id="PS50002">
    <property type="entry name" value="SH3"/>
    <property type="match status" value="1"/>
</dbReference>
<evidence type="ECO:0000259" key="10">
    <source>
        <dbReference type="PROSITE" id="PS50002"/>
    </source>
</evidence>
<dbReference type="GO" id="GO:0009898">
    <property type="term" value="C:cytoplasmic side of plasma membrane"/>
    <property type="evidence" value="ECO:0007669"/>
    <property type="project" value="TreeGrafter"/>
</dbReference>
<evidence type="ECO:0000313" key="13">
    <source>
        <dbReference type="Proteomes" id="UP000188533"/>
    </source>
</evidence>
<dbReference type="Pfam" id="PF00611">
    <property type="entry name" value="FCH"/>
    <property type="match status" value="1"/>
</dbReference>
<feature type="compositionally biased region" description="Low complexity" evidence="8">
    <location>
        <begin position="597"/>
        <end position="608"/>
    </location>
</feature>
<dbReference type="PANTHER" id="PTHR23065:SF7">
    <property type="entry name" value="NOSTRIN, ISOFORM H"/>
    <property type="match status" value="1"/>
</dbReference>
<keyword evidence="4" id="KW-0597">Phosphoprotein</keyword>
<gene>
    <name evidence="12" type="ORF">LENED_000707</name>
</gene>
<feature type="region of interest" description="Disordered" evidence="8">
    <location>
        <begin position="588"/>
        <end position="885"/>
    </location>
</feature>
<feature type="transmembrane region" description="Helical" evidence="9">
    <location>
        <begin position="956"/>
        <end position="981"/>
    </location>
</feature>
<dbReference type="FunFam" id="1.20.1270.60:FF:000045">
    <property type="entry name" value="Cell division control protein"/>
    <property type="match status" value="1"/>
</dbReference>
<evidence type="ECO:0000256" key="8">
    <source>
        <dbReference type="SAM" id="MobiDB-lite"/>
    </source>
</evidence>
<sequence length="1020" mass="112160">MTAKRQPSTTSLSKYIRAGSPANIGRSIDFCNSFWGAGDGGVDVLFARMRGAMRTMDELRNFWKERAAIEEDYAKRLGKLAKQTLGRDEIGELRNSLDSVRLETDKQSSYHLNLAQQIKNDLENQAATFCAKQNHHKKVYQAAIEKEFKAKQTQESYVKKAREKYEQDCMRINSYTAQSTLVQGRDLEKIQFKLDKAQATVQTNERDFANFARTFQDTAAKWEQDWKMFCDTCQDLEDDRMEFMKDSMWAYANAVSTVCVSDDESCEKVRVALEGMDSEKEMENFVRDYGTGPQIPAPPAFFTYNSPEAASASVARTKPANFVRSSQRTSPLRMPQPIPPEEEDEPPVNTAGRGAGGGHSAKSSMADPRPSSRGPNGVNGQNGQLSSSPSHVSSSTTAQPLSRRSTHRNPPPHDPLAEPIDPNAETYIKVGGSAYKVDLNNDPQRQGSMGYNAPRSASPSKLNSANSAADDPLAKQLEELQNQVSSVGSVRRNSIWRGQQNTEGSSSGTPSRKGTADGLAAPRAGSSAPRDYRNSAEMIVGQHPSLSRPASPNPNPSAPTAAFMVPKKPVSPGAEILDGILTDYHQSLPGERKAINRSGSRSRSRPGSYAASNGFNEQQQQRGRNLDRPPSVGHAGIGAHGSRSNSPQPMSRSTSPAPSPGQFMSPPPGSTIMRAGSTGSQRSPSPNPLGISLDANNARVTVDEMAQRYQQQAQSQYRQPPPQQQQQQQQQPQYTGRSQGYTAPAAQPQYAPPPAPYQAPHHQQQPSYSQVPPPPQPSYNAPPPVHYQVPPPPQQQPMYQQTAPPPTVSPGYGQMERALTGPGYYGNGNGQLVQQQQPQQTMSQQQQRNMHPQQQNSSHGYQQQMSMYGGPMRRSPSPQPPTGAMVAAPTRQVTEDGAGILFYVQALYDYQATIDEEFDFQAGDVIAVTATPEDGWWSGVLLDENRRQHGRHNTTYMLDVLILFRLYPILSFRGCVLLYAMPLSAPIYPIYISLLTTPYGAIVLLFLLILLIYGQCFHNH</sequence>
<evidence type="ECO:0000256" key="4">
    <source>
        <dbReference type="ARBA" id="ARBA00022553"/>
    </source>
</evidence>
<feature type="compositionally biased region" description="Polar residues" evidence="8">
    <location>
        <begin position="642"/>
        <end position="656"/>
    </location>
</feature>
<keyword evidence="9" id="KW-0472">Membrane</keyword>
<dbReference type="PANTHER" id="PTHR23065">
    <property type="entry name" value="PROLINE-SERINE-THREONINE PHOSPHATASE INTERACTING PROTEIN 1"/>
    <property type="match status" value="1"/>
</dbReference>
<dbReference type="GO" id="GO:0030036">
    <property type="term" value="P:actin cytoskeleton organization"/>
    <property type="evidence" value="ECO:0007669"/>
    <property type="project" value="UniProtKB-ARBA"/>
</dbReference>
<feature type="compositionally biased region" description="Polar residues" evidence="8">
    <location>
        <begin position="610"/>
        <end position="623"/>
    </location>
</feature>
<keyword evidence="5" id="KW-0206">Cytoskeleton</keyword>
<evidence type="ECO:0000259" key="11">
    <source>
        <dbReference type="PROSITE" id="PS51741"/>
    </source>
</evidence>
<feature type="compositionally biased region" description="Polar residues" evidence="8">
    <location>
        <begin position="479"/>
        <end position="512"/>
    </location>
</feature>
<feature type="compositionally biased region" description="Low complexity" evidence="8">
    <location>
        <begin position="386"/>
        <end position="395"/>
    </location>
</feature>
<dbReference type="SUPFAM" id="SSF103657">
    <property type="entry name" value="BAR/IMD domain-like"/>
    <property type="match status" value="1"/>
</dbReference>
<evidence type="ECO:0000256" key="6">
    <source>
        <dbReference type="PROSITE-ProRule" id="PRU00192"/>
    </source>
</evidence>
<feature type="domain" description="SH3" evidence="10">
    <location>
        <begin position="899"/>
        <end position="962"/>
    </location>
</feature>
<dbReference type="InterPro" id="IPR036028">
    <property type="entry name" value="SH3-like_dom_sf"/>
</dbReference>
<keyword evidence="13" id="KW-1185">Reference proteome</keyword>
<reference evidence="12 13" key="2">
    <citation type="submission" date="2017-02" db="EMBL/GenBank/DDBJ databases">
        <title>A genome survey and senescence transcriptome analysis in Lentinula edodes.</title>
        <authorList>
            <person name="Sakamoto Y."/>
            <person name="Nakade K."/>
            <person name="Sato S."/>
            <person name="Yoshida Y."/>
            <person name="Miyazaki K."/>
            <person name="Natsume S."/>
            <person name="Konno N."/>
        </authorList>
    </citation>
    <scope>NUCLEOTIDE SEQUENCE [LARGE SCALE GENOMIC DNA]</scope>
    <source>
        <strain evidence="12 13">NBRC 111202</strain>
    </source>
</reference>
<evidence type="ECO:0000313" key="12">
    <source>
        <dbReference type="EMBL" id="GAV99264.1"/>
    </source>
</evidence>
<dbReference type="Proteomes" id="UP000188533">
    <property type="component" value="Unassembled WGS sequence"/>
</dbReference>
<dbReference type="Pfam" id="PF00018">
    <property type="entry name" value="SH3_1"/>
    <property type="match status" value="1"/>
</dbReference>
<dbReference type="STRING" id="5353.A0A1Q3DW93"/>
<evidence type="ECO:0000256" key="5">
    <source>
        <dbReference type="ARBA" id="ARBA00023212"/>
    </source>
</evidence>
<feature type="region of interest" description="Disordered" evidence="8">
    <location>
        <begin position="312"/>
        <end position="574"/>
    </location>
</feature>
<organism evidence="12 13">
    <name type="scientific">Lentinula edodes</name>
    <name type="common">Shiitake mushroom</name>
    <name type="synonym">Lentinus edodes</name>
    <dbReference type="NCBI Taxonomy" id="5353"/>
    <lineage>
        <taxon>Eukaryota</taxon>
        <taxon>Fungi</taxon>
        <taxon>Dikarya</taxon>
        <taxon>Basidiomycota</taxon>
        <taxon>Agaricomycotina</taxon>
        <taxon>Agaricomycetes</taxon>
        <taxon>Agaricomycetidae</taxon>
        <taxon>Agaricales</taxon>
        <taxon>Marasmiineae</taxon>
        <taxon>Omphalotaceae</taxon>
        <taxon>Lentinula</taxon>
    </lineage>
</organism>
<keyword evidence="9" id="KW-1133">Transmembrane helix</keyword>
<dbReference type="SUPFAM" id="SSF50044">
    <property type="entry name" value="SH3-domain"/>
    <property type="match status" value="1"/>
</dbReference>
<dbReference type="EMBL" id="BDGU01000012">
    <property type="protein sequence ID" value="GAV99264.1"/>
    <property type="molecule type" value="Genomic_DNA"/>
</dbReference>
<comment type="subcellular location">
    <subcellularLocation>
        <location evidence="1">Cytoplasm</location>
        <location evidence="1">Cytoskeleton</location>
    </subcellularLocation>
</comment>
<dbReference type="Gene3D" id="1.20.1270.60">
    <property type="entry name" value="Arfaptin homology (AH) domain/BAR domain"/>
    <property type="match status" value="1"/>
</dbReference>
<feature type="compositionally biased region" description="Pro residues" evidence="8">
    <location>
        <begin position="771"/>
        <end position="795"/>
    </location>
</feature>
<dbReference type="InterPro" id="IPR031160">
    <property type="entry name" value="F_BAR_dom"/>
</dbReference>
<feature type="compositionally biased region" description="Polar residues" evidence="8">
    <location>
        <begin position="441"/>
        <end position="467"/>
    </location>
</feature>
<evidence type="ECO:0000256" key="1">
    <source>
        <dbReference type="ARBA" id="ARBA00004245"/>
    </source>
</evidence>
<keyword evidence="2 6" id="KW-0728">SH3 domain</keyword>
<dbReference type="Gene3D" id="2.30.30.40">
    <property type="entry name" value="SH3 Domains"/>
    <property type="match status" value="1"/>
</dbReference>
<dbReference type="PROSITE" id="PS51741">
    <property type="entry name" value="F_BAR"/>
    <property type="match status" value="1"/>
</dbReference>
<evidence type="ECO:0000256" key="9">
    <source>
        <dbReference type="SAM" id="Phobius"/>
    </source>
</evidence>
<evidence type="ECO:0000256" key="7">
    <source>
        <dbReference type="PROSITE-ProRule" id="PRU01077"/>
    </source>
</evidence>
<feature type="domain" description="F-BAR" evidence="11">
    <location>
        <begin position="28"/>
        <end position="281"/>
    </location>
</feature>
<dbReference type="GO" id="GO:0005543">
    <property type="term" value="F:phospholipid binding"/>
    <property type="evidence" value="ECO:0007669"/>
    <property type="project" value="TreeGrafter"/>
</dbReference>
<dbReference type="InterPro" id="IPR027267">
    <property type="entry name" value="AH/BAR_dom_sf"/>
</dbReference>
<feature type="transmembrane region" description="Helical" evidence="9">
    <location>
        <begin position="987"/>
        <end position="1013"/>
    </location>
</feature>
<dbReference type="CDD" id="cd07651">
    <property type="entry name" value="F-BAR_PombeCdc15_like"/>
    <property type="match status" value="1"/>
</dbReference>
<comment type="caution">
    <text evidence="12">The sequence shown here is derived from an EMBL/GenBank/DDBJ whole genome shotgun (WGS) entry which is preliminary data.</text>
</comment>
<dbReference type="InterPro" id="IPR001452">
    <property type="entry name" value="SH3_domain"/>
</dbReference>
<accession>A0A1Q3DW93</accession>
<protein>
    <submittedName>
        <fullName evidence="12">SH3 domain-containing protein</fullName>
    </submittedName>
</protein>
<dbReference type="AlphaFoldDB" id="A0A1Q3DW93"/>
<name>A0A1Q3DW93_LENED</name>
<keyword evidence="9" id="KW-0812">Transmembrane</keyword>
<feature type="compositionally biased region" description="Low complexity" evidence="8">
    <location>
        <begin position="707"/>
        <end position="733"/>
    </location>
</feature>
<keyword evidence="7" id="KW-0175">Coiled coil</keyword>
<dbReference type="GO" id="GO:0120104">
    <property type="term" value="C:mitotic actomyosin contractile ring, proximal layer"/>
    <property type="evidence" value="ECO:0007669"/>
    <property type="project" value="TreeGrafter"/>
</dbReference>
<keyword evidence="3" id="KW-0963">Cytoplasm</keyword>
<evidence type="ECO:0000256" key="3">
    <source>
        <dbReference type="ARBA" id="ARBA00022490"/>
    </source>
</evidence>
<evidence type="ECO:0000256" key="2">
    <source>
        <dbReference type="ARBA" id="ARBA00022443"/>
    </source>
</evidence>
<reference evidence="12 13" key="1">
    <citation type="submission" date="2016-08" db="EMBL/GenBank/DDBJ databases">
        <authorList>
            <consortium name="Lentinula edodes genome sequencing consortium"/>
            <person name="Sakamoto Y."/>
            <person name="Nakade K."/>
            <person name="Sato S."/>
            <person name="Yoshida Y."/>
            <person name="Miyazaki K."/>
            <person name="Natsume S."/>
            <person name="Konno N."/>
        </authorList>
    </citation>
    <scope>NUCLEOTIDE SEQUENCE [LARGE SCALE GENOMIC DNA]</scope>
    <source>
        <strain evidence="12 13">NBRC 111202</strain>
    </source>
</reference>